<sequence>MSNHESKKPNYNEASYNHEYYANQPSYDRQAAPNYPPVPYYNETRENVYRDEEVNGKDFLIGVFIGGIIGAATALLLAPKTGSELRGNLSTQAGQLKEKTIDFSSTAKEKTTQISKQLQEQSGQLVDKVKSIKGNPTSPLDDGTASYEGEEPMDYMETISHTTEEEVAAEQEDTTAVAEAIKEAVVGTNNSNK</sequence>
<keyword evidence="1" id="KW-0812">Transmembrane</keyword>
<protein>
    <submittedName>
        <fullName evidence="2">YtxH domain-containing protein</fullName>
    </submittedName>
</protein>
<dbReference type="EMBL" id="VDGG01000038">
    <property type="protein sequence ID" value="TQR09687.1"/>
    <property type="molecule type" value="Genomic_DNA"/>
</dbReference>
<evidence type="ECO:0000256" key="1">
    <source>
        <dbReference type="SAM" id="Phobius"/>
    </source>
</evidence>
<keyword evidence="1" id="KW-1133">Transmembrane helix</keyword>
<organism evidence="2 3">
    <name type="scientific">Psychrobacillus soli</name>
    <dbReference type="NCBI Taxonomy" id="1543965"/>
    <lineage>
        <taxon>Bacteria</taxon>
        <taxon>Bacillati</taxon>
        <taxon>Bacillota</taxon>
        <taxon>Bacilli</taxon>
        <taxon>Bacillales</taxon>
        <taxon>Bacillaceae</taxon>
        <taxon>Psychrobacillus</taxon>
    </lineage>
</organism>
<dbReference type="OrthoDB" id="9810874at2"/>
<feature type="transmembrane region" description="Helical" evidence="1">
    <location>
        <begin position="59"/>
        <end position="78"/>
    </location>
</feature>
<dbReference type="PANTHER" id="PTHR35792">
    <property type="entry name" value="GENERAL STRESS PROTEIN"/>
    <property type="match status" value="1"/>
</dbReference>
<keyword evidence="1" id="KW-0472">Membrane</keyword>
<evidence type="ECO:0000313" key="2">
    <source>
        <dbReference type="EMBL" id="TQR09687.1"/>
    </source>
</evidence>
<proteinExistence type="predicted"/>
<keyword evidence="3" id="KW-1185">Reference proteome</keyword>
<dbReference type="Pfam" id="PF12732">
    <property type="entry name" value="YtxH"/>
    <property type="match status" value="1"/>
</dbReference>
<dbReference type="AlphaFoldDB" id="A0A544SX18"/>
<gene>
    <name evidence="2" type="ORF">FG383_15630</name>
</gene>
<dbReference type="Proteomes" id="UP000318937">
    <property type="component" value="Unassembled WGS sequence"/>
</dbReference>
<reference evidence="2 3" key="1">
    <citation type="submission" date="2019-05" db="EMBL/GenBank/DDBJ databases">
        <title>Psychrobacillus vulpis sp. nov., a new species isolated from feces of a red fox that inhabits in The Tablas de Daimiel Natural Park, Albacete, Spain.</title>
        <authorList>
            <person name="Rodriguez M."/>
            <person name="Reina J.C."/>
            <person name="Bejar V."/>
            <person name="Llamas I."/>
        </authorList>
    </citation>
    <scope>NUCLEOTIDE SEQUENCE [LARGE SCALE GENOMIC DNA]</scope>
    <source>
        <strain evidence="2 3">NHI-2</strain>
    </source>
</reference>
<name>A0A544SX18_9BACI</name>
<accession>A0A544SX18</accession>
<dbReference type="InterPro" id="IPR052928">
    <property type="entry name" value="Desiccation-related_membrane"/>
</dbReference>
<comment type="caution">
    <text evidence="2">The sequence shown here is derived from an EMBL/GenBank/DDBJ whole genome shotgun (WGS) entry which is preliminary data.</text>
</comment>
<dbReference type="PANTHER" id="PTHR35792:SF1">
    <property type="entry name" value="SLL0268 PROTEIN"/>
    <property type="match status" value="1"/>
</dbReference>
<evidence type="ECO:0000313" key="3">
    <source>
        <dbReference type="Proteomes" id="UP000318937"/>
    </source>
</evidence>
<dbReference type="InterPro" id="IPR024623">
    <property type="entry name" value="YtxH"/>
</dbReference>
<dbReference type="RefSeq" id="WP_142608327.1">
    <property type="nucleotide sequence ID" value="NZ_VDGG01000038.1"/>
</dbReference>